<dbReference type="STRING" id="1654360.EA58_11445"/>
<dbReference type="Pfam" id="PF00583">
    <property type="entry name" value="Acetyltransf_1"/>
    <property type="match status" value="1"/>
</dbReference>
<dbReference type="InterPro" id="IPR000182">
    <property type="entry name" value="GNAT_dom"/>
</dbReference>
<proteinExistence type="predicted"/>
<dbReference type="GO" id="GO:0016747">
    <property type="term" value="F:acyltransferase activity, transferring groups other than amino-acyl groups"/>
    <property type="evidence" value="ECO:0007669"/>
    <property type="project" value="InterPro"/>
</dbReference>
<name>A0A066RW75_9GAMM</name>
<dbReference type="RefSeq" id="WP_036752381.1">
    <property type="nucleotide sequence ID" value="NZ_JAGSGC010000006.1"/>
</dbReference>
<organism evidence="2 3">
    <name type="scientific">Photobacterium galatheae</name>
    <dbReference type="NCBI Taxonomy" id="1654360"/>
    <lineage>
        <taxon>Bacteria</taxon>
        <taxon>Pseudomonadati</taxon>
        <taxon>Pseudomonadota</taxon>
        <taxon>Gammaproteobacteria</taxon>
        <taxon>Vibrionales</taxon>
        <taxon>Vibrionaceae</taxon>
        <taxon>Photobacterium</taxon>
    </lineage>
</organism>
<dbReference type="Proteomes" id="UP000027192">
    <property type="component" value="Unassembled WGS sequence"/>
</dbReference>
<evidence type="ECO:0000259" key="1">
    <source>
        <dbReference type="PROSITE" id="PS51186"/>
    </source>
</evidence>
<evidence type="ECO:0000313" key="2">
    <source>
        <dbReference type="EMBL" id="KDM91628.1"/>
    </source>
</evidence>
<reference evidence="2 3" key="1">
    <citation type="submission" date="2014-04" db="EMBL/GenBank/DDBJ databases">
        <title>Draft genome sequence of Photobacterium halotolerans S2753: a solonamide, ngercheumicin and holomycin producer.</title>
        <authorList>
            <person name="Machado H.R."/>
            <person name="Gram L."/>
        </authorList>
    </citation>
    <scope>NUCLEOTIDE SEQUENCE [LARGE SCALE GENOMIC DNA]</scope>
    <source>
        <strain evidence="2 3">S2753</strain>
    </source>
</reference>
<dbReference type="OrthoDB" id="5355033at2"/>
<comment type="caution">
    <text evidence="2">The sequence shown here is derived from an EMBL/GenBank/DDBJ whole genome shotgun (WGS) entry which is preliminary data.</text>
</comment>
<keyword evidence="3" id="KW-1185">Reference proteome</keyword>
<accession>A0A066RW75</accession>
<dbReference type="SUPFAM" id="SSF55729">
    <property type="entry name" value="Acyl-CoA N-acyltransferases (Nat)"/>
    <property type="match status" value="1"/>
</dbReference>
<dbReference type="PROSITE" id="PS51186">
    <property type="entry name" value="GNAT"/>
    <property type="match status" value="1"/>
</dbReference>
<sequence length="252" mass="29158">MHKDMNTPLSHQIERFVMGWSNSRRIGPVKLNQRQEGLLCSFSQPIGSTKRSHEMFIWDWASFSPEKLISEMGSKLHFVSVFDANEAAKQKLASVGYQHLTNEKLMRLDLTRLQSVNDQSVNHSSDIEIAVQPAQIDWFNQQRQQNIIQHEQFKADQVQVYFIRKENVLASWARAIQVGQTVIIDDVQTHPEFRRQGLSKQIMRLIFRDAQQNACDQVLLAASELGQRLYSHLGFEVLSEIQVFSKSEPRNH</sequence>
<dbReference type="CDD" id="cd04301">
    <property type="entry name" value="NAT_SF"/>
    <property type="match status" value="1"/>
</dbReference>
<protein>
    <recommendedName>
        <fullName evidence="1">N-acetyltransferase domain-containing protein</fullName>
    </recommendedName>
</protein>
<dbReference type="EMBL" id="JMIB01000021">
    <property type="protein sequence ID" value="KDM91628.1"/>
    <property type="molecule type" value="Genomic_DNA"/>
</dbReference>
<evidence type="ECO:0000313" key="3">
    <source>
        <dbReference type="Proteomes" id="UP000027192"/>
    </source>
</evidence>
<gene>
    <name evidence="2" type="ORF">EA58_11445</name>
</gene>
<dbReference type="InterPro" id="IPR016181">
    <property type="entry name" value="Acyl_CoA_acyltransferase"/>
</dbReference>
<dbReference type="AlphaFoldDB" id="A0A066RW75"/>
<feature type="domain" description="N-acetyltransferase" evidence="1">
    <location>
        <begin position="111"/>
        <end position="252"/>
    </location>
</feature>
<dbReference type="Gene3D" id="3.40.630.30">
    <property type="match status" value="1"/>
</dbReference>